<keyword evidence="1" id="KW-1133">Transmembrane helix</keyword>
<dbReference type="Pfam" id="PF00990">
    <property type="entry name" value="GGDEF"/>
    <property type="match status" value="1"/>
</dbReference>
<gene>
    <name evidence="4" type="ORF">SAMN05444424_0177</name>
</gene>
<dbReference type="GO" id="GO:0071111">
    <property type="term" value="F:cyclic-guanylate-specific phosphodiesterase activity"/>
    <property type="evidence" value="ECO:0007669"/>
    <property type="project" value="InterPro"/>
</dbReference>
<dbReference type="InterPro" id="IPR000160">
    <property type="entry name" value="GGDEF_dom"/>
</dbReference>
<dbReference type="InterPro" id="IPR029787">
    <property type="entry name" value="Nucleotide_cyclase"/>
</dbReference>
<dbReference type="PANTHER" id="PTHR33121">
    <property type="entry name" value="CYCLIC DI-GMP PHOSPHODIESTERASE PDEF"/>
    <property type="match status" value="1"/>
</dbReference>
<dbReference type="SUPFAM" id="SSF141868">
    <property type="entry name" value="EAL domain-like"/>
    <property type="match status" value="1"/>
</dbReference>
<dbReference type="RefSeq" id="WP_021658402.1">
    <property type="nucleotide sequence ID" value="NZ_FQVY01000001.1"/>
</dbReference>
<dbReference type="Gene3D" id="3.30.70.270">
    <property type="match status" value="1"/>
</dbReference>
<evidence type="ECO:0000256" key="1">
    <source>
        <dbReference type="SAM" id="Phobius"/>
    </source>
</evidence>
<sequence length="499" mass="56352">MKRISDNKFILLSALLCAGFFALLWGTGAVLSPQAFSPLNLLLLFLGAFLAILVAVFLFRQRFNRHLYRLAYADLLTGLANTNYFEEEGDRRRRAAAPHRLCVVSTDISHFSTVNDSYGRQMGDDIILRVSKALQEAFGEETLLARVKADHFLLLLPFSSEEETRAALLRFGAQNSDYSAASHHIKLRFNFGVSEIGDSQVPFTAFIDAAEIARREARIRPEPVLFFSGELEEQLRRNREMEDQMEQALADGEFVAYYQPKFNMTTGEICGAEALVRWQRGPSHLYYPDQFIPLFERNGFITEVDFCVLDQTCALLRRRLDGGLPVFPISVNQSRLHLQEEGYLQRLTEMVKRHRVPPNLIELELTETAFNGLERLDELAKQLKKIGFLLSLDDFGSGYSSLSLLGGFPLDTIKLDRTFMDRALSSSRSQTIVQKVVELAHEMGILVICEGVELPEQARFLLQIGCQHAQGYLYARPIPADAFEALCRQNAPVAPAADR</sequence>
<dbReference type="PROSITE" id="PS50883">
    <property type="entry name" value="EAL"/>
    <property type="match status" value="1"/>
</dbReference>
<protein>
    <submittedName>
        <fullName evidence="4">Diguanylate cyclase (GGDEF) domain-containing protein</fullName>
    </submittedName>
</protein>
<dbReference type="PROSITE" id="PS50887">
    <property type="entry name" value="GGDEF"/>
    <property type="match status" value="1"/>
</dbReference>
<dbReference type="Gene3D" id="3.20.20.450">
    <property type="entry name" value="EAL domain"/>
    <property type="match status" value="1"/>
</dbReference>
<name>A0AAQ1RUT5_9FIRM</name>
<dbReference type="SMART" id="SM00267">
    <property type="entry name" value="GGDEF"/>
    <property type="match status" value="1"/>
</dbReference>
<dbReference type="NCBIfam" id="TIGR00254">
    <property type="entry name" value="GGDEF"/>
    <property type="match status" value="1"/>
</dbReference>
<feature type="transmembrane region" description="Helical" evidence="1">
    <location>
        <begin position="39"/>
        <end position="59"/>
    </location>
</feature>
<evidence type="ECO:0000313" key="5">
    <source>
        <dbReference type="Proteomes" id="UP000184089"/>
    </source>
</evidence>
<dbReference type="CDD" id="cd01948">
    <property type="entry name" value="EAL"/>
    <property type="match status" value="1"/>
</dbReference>
<keyword evidence="1" id="KW-0812">Transmembrane</keyword>
<evidence type="ECO:0000259" key="3">
    <source>
        <dbReference type="PROSITE" id="PS50887"/>
    </source>
</evidence>
<dbReference type="Proteomes" id="UP000184089">
    <property type="component" value="Unassembled WGS sequence"/>
</dbReference>
<accession>A0AAQ1RUT5</accession>
<dbReference type="InterPro" id="IPR035919">
    <property type="entry name" value="EAL_sf"/>
</dbReference>
<reference evidence="5" key="1">
    <citation type="submission" date="2016-11" db="EMBL/GenBank/DDBJ databases">
        <authorList>
            <person name="Jaros S."/>
            <person name="Januszkiewicz K."/>
            <person name="Wedrychowicz H."/>
        </authorList>
    </citation>
    <scope>NUCLEOTIDE SEQUENCE [LARGE SCALE GENOMIC DNA]</scope>
    <source>
        <strain evidence="5">DSM 4029</strain>
    </source>
</reference>
<dbReference type="AlphaFoldDB" id="A0AAQ1RUT5"/>
<dbReference type="EMBL" id="FQVY01000001">
    <property type="protein sequence ID" value="SHF64466.1"/>
    <property type="molecule type" value="Genomic_DNA"/>
</dbReference>
<feature type="domain" description="GGDEF" evidence="3">
    <location>
        <begin position="99"/>
        <end position="230"/>
    </location>
</feature>
<dbReference type="InterPro" id="IPR050706">
    <property type="entry name" value="Cyclic-di-GMP_PDE-like"/>
</dbReference>
<dbReference type="SMART" id="SM00052">
    <property type="entry name" value="EAL"/>
    <property type="match status" value="1"/>
</dbReference>
<evidence type="ECO:0000313" key="4">
    <source>
        <dbReference type="EMBL" id="SHF64466.1"/>
    </source>
</evidence>
<proteinExistence type="predicted"/>
<organism evidence="4 5">
    <name type="scientific">Bittarella massiliensis</name>
    <name type="common">ex Durand et al. 2017</name>
    <dbReference type="NCBI Taxonomy" id="1720313"/>
    <lineage>
        <taxon>Bacteria</taxon>
        <taxon>Bacillati</taxon>
        <taxon>Bacillota</taxon>
        <taxon>Clostridia</taxon>
        <taxon>Eubacteriales</taxon>
        <taxon>Oscillospiraceae</taxon>
        <taxon>Bittarella (ex Durand et al. 2017)</taxon>
    </lineage>
</organism>
<keyword evidence="1" id="KW-0472">Membrane</keyword>
<dbReference type="PANTHER" id="PTHR33121:SF70">
    <property type="entry name" value="SIGNALING PROTEIN YKOW"/>
    <property type="match status" value="1"/>
</dbReference>
<dbReference type="InterPro" id="IPR043128">
    <property type="entry name" value="Rev_trsase/Diguanyl_cyclase"/>
</dbReference>
<evidence type="ECO:0000259" key="2">
    <source>
        <dbReference type="PROSITE" id="PS50883"/>
    </source>
</evidence>
<dbReference type="InterPro" id="IPR001633">
    <property type="entry name" value="EAL_dom"/>
</dbReference>
<dbReference type="Pfam" id="PF00563">
    <property type="entry name" value="EAL"/>
    <property type="match status" value="1"/>
</dbReference>
<feature type="domain" description="EAL" evidence="2">
    <location>
        <begin position="238"/>
        <end position="491"/>
    </location>
</feature>
<dbReference type="SUPFAM" id="SSF55073">
    <property type="entry name" value="Nucleotide cyclase"/>
    <property type="match status" value="1"/>
</dbReference>
<comment type="caution">
    <text evidence="4">The sequence shown here is derived from an EMBL/GenBank/DDBJ whole genome shotgun (WGS) entry which is preliminary data.</text>
</comment>
<dbReference type="CDD" id="cd01949">
    <property type="entry name" value="GGDEF"/>
    <property type="match status" value="1"/>
</dbReference>